<evidence type="ECO:0000256" key="8">
    <source>
        <dbReference type="RuleBase" id="RU363105"/>
    </source>
</evidence>
<keyword evidence="4 8" id="KW-0472">Membrane</keyword>
<dbReference type="SUPFAM" id="SSF74748">
    <property type="entry name" value="Variable surface antigen VlsE"/>
    <property type="match status" value="1"/>
</dbReference>
<dbReference type="GO" id="GO:0009279">
    <property type="term" value="C:cell outer membrane"/>
    <property type="evidence" value="ECO:0007669"/>
    <property type="project" value="UniProtKB-SubCell"/>
</dbReference>
<dbReference type="InterPro" id="IPR000680">
    <property type="entry name" value="Borrelia_lipo"/>
</dbReference>
<keyword evidence="6 8" id="KW-0998">Cell outer membrane</keyword>
<dbReference type="HOGENOM" id="CLU_054711_2_0_12"/>
<reference evidence="10" key="1">
    <citation type="submission" date="2013-04" db="EMBL/GenBank/DDBJ databases">
        <title>Comparative Genomics of Relapsing Fever Spirochetes.</title>
        <authorList>
            <person name="Schwan T.G."/>
            <person name="Raffel S.J."/>
            <person name="Porcella S.F."/>
            <person name="Martens C.A."/>
            <person name="Bruno D.P."/>
            <person name="Ricklefs S.M."/>
            <person name="Barbian K.B."/>
        </authorList>
    </citation>
    <scope>NUCLEOTIDE SEQUENCE</scope>
    <source>
        <strain evidence="10">YBT</strain>
        <plasmid evidence="10">unnamed</plasmid>
    </source>
</reference>
<evidence type="ECO:0000256" key="9">
    <source>
        <dbReference type="SAM" id="Phobius"/>
    </source>
</evidence>
<evidence type="ECO:0000313" key="10">
    <source>
        <dbReference type="EMBL" id="AHH13137.1"/>
    </source>
</evidence>
<keyword evidence="5 8" id="KW-0564">Palmitate</keyword>
<keyword evidence="9" id="KW-0812">Transmembrane</keyword>
<dbReference type="AlphaFoldDB" id="W5T1S8"/>
<keyword evidence="7 8" id="KW-0449">Lipoprotein</keyword>
<dbReference type="EMBL" id="CP005712">
    <property type="protein sequence ID" value="AHH13137.1"/>
    <property type="molecule type" value="Genomic_DNA"/>
</dbReference>
<evidence type="ECO:0000256" key="1">
    <source>
        <dbReference type="ARBA" id="ARBA00003932"/>
    </source>
</evidence>
<organism evidence="10">
    <name type="scientific">Borrelia hermsii YBT</name>
    <dbReference type="NCBI Taxonomy" id="1313295"/>
    <lineage>
        <taxon>Bacteria</taxon>
        <taxon>Pseudomonadati</taxon>
        <taxon>Spirochaetota</taxon>
        <taxon>Spirochaetia</taxon>
        <taxon>Spirochaetales</taxon>
        <taxon>Borreliaceae</taxon>
        <taxon>Borrelia</taxon>
    </lineage>
</organism>
<keyword evidence="9" id="KW-1133">Transmembrane helix</keyword>
<comment type="function">
    <text evidence="1 8">The Vlp and Vsp proteins are antigenically distinct proteins, only one vlp or vsp gene is transcriptionally active at any one time. Switching between these genes is a mechanism of host immune response evasion.</text>
</comment>
<evidence type="ECO:0000256" key="6">
    <source>
        <dbReference type="ARBA" id="ARBA00023237"/>
    </source>
</evidence>
<name>W5T1S8_BORHE</name>
<evidence type="ECO:0000256" key="2">
    <source>
        <dbReference type="ARBA" id="ARBA00004459"/>
    </source>
</evidence>
<geneLocation type="plasmid" evidence="10">
    <name>unnamed</name>
</geneLocation>
<protein>
    <recommendedName>
        <fullName evidence="8">Variable large protein</fullName>
    </recommendedName>
</protein>
<dbReference type="Pfam" id="PF00921">
    <property type="entry name" value="Lipoprotein_2"/>
    <property type="match status" value="1"/>
</dbReference>
<dbReference type="RefSeq" id="WP_025407050.1">
    <property type="nucleotide sequence ID" value="NZ_CP005712.1"/>
</dbReference>
<keyword evidence="3" id="KW-0732">Signal</keyword>
<evidence type="ECO:0000256" key="3">
    <source>
        <dbReference type="ARBA" id="ARBA00022729"/>
    </source>
</evidence>
<evidence type="ECO:0000256" key="7">
    <source>
        <dbReference type="ARBA" id="ARBA00023288"/>
    </source>
</evidence>
<dbReference type="PROSITE" id="PS51257">
    <property type="entry name" value="PROKAR_LIPOPROTEIN"/>
    <property type="match status" value="1"/>
</dbReference>
<sequence length="361" mass="36823">MRKRISAIINKLNISIMMMIVVLMIGCGQQPEAGKTGAAATGGRSLSEVLMDVGKSAENALYSFIELVSDTLGFTVTKDTKKSDVGDHFIALGKKLGEVSKELEEVAKKSETDVDQDGLLNKVIKEAVDASKTTLSTLKEHLESLKGIGDDDKVGEATSNQNGVAASTDELKGAFKALKGIVDTAGKEGVAKPKAGDTAVKIGNADNKDGAKVLAAAANAGAAVGDKAAAIVSAVSGEEMLASIVASQEGDADAALAADATAQTSALKFARGGGNAGQLAKEAAKAAAVAGGIALRSLVKDGKLAANNNDDDKVVQAVGVTAVNKLLVAVEGIIKKTVKNVLEKAKEKMDQARTPKPTGQQ</sequence>
<comment type="subcellular location">
    <subcellularLocation>
        <location evidence="2 8">Cell outer membrane</location>
        <topology evidence="2 8">Lipid-anchor</topology>
    </subcellularLocation>
</comment>
<keyword evidence="10" id="KW-0614">Plasmid</keyword>
<accession>W5T1S8</accession>
<feature type="transmembrane region" description="Helical" evidence="9">
    <location>
        <begin position="7"/>
        <end position="26"/>
    </location>
</feature>
<proteinExistence type="predicted"/>
<gene>
    <name evidence="10" type="ORF">BHO_0123600</name>
</gene>
<evidence type="ECO:0000256" key="5">
    <source>
        <dbReference type="ARBA" id="ARBA00023139"/>
    </source>
</evidence>
<evidence type="ECO:0000256" key="4">
    <source>
        <dbReference type="ARBA" id="ARBA00023136"/>
    </source>
</evidence>